<organism evidence="2 3">
    <name type="scientific">Phytophthora pseudosyringae</name>
    <dbReference type="NCBI Taxonomy" id="221518"/>
    <lineage>
        <taxon>Eukaryota</taxon>
        <taxon>Sar</taxon>
        <taxon>Stramenopiles</taxon>
        <taxon>Oomycota</taxon>
        <taxon>Peronosporomycetes</taxon>
        <taxon>Peronosporales</taxon>
        <taxon>Peronosporaceae</taxon>
        <taxon>Phytophthora</taxon>
    </lineage>
</organism>
<feature type="compositionally biased region" description="Basic and acidic residues" evidence="1">
    <location>
        <begin position="12"/>
        <end position="21"/>
    </location>
</feature>
<dbReference type="AlphaFoldDB" id="A0A8T1VU11"/>
<feature type="compositionally biased region" description="Polar residues" evidence="1">
    <location>
        <begin position="1"/>
        <end position="10"/>
    </location>
</feature>
<feature type="region of interest" description="Disordered" evidence="1">
    <location>
        <begin position="99"/>
        <end position="118"/>
    </location>
</feature>
<evidence type="ECO:0000313" key="3">
    <source>
        <dbReference type="Proteomes" id="UP000694044"/>
    </source>
</evidence>
<sequence length="118" mass="13446">MSTTRGSITPESEPHGHELKSERFVWSGVSTTFQDKALQRRTRDKIEHMMEQVAADSNDTNALIALKVLKYRKLSNHTATRCLSFRISRFTPLEWQALGRSSEETTRRGHEGAETITV</sequence>
<comment type="caution">
    <text evidence="2">The sequence shown here is derived from an EMBL/GenBank/DDBJ whole genome shotgun (WGS) entry which is preliminary data.</text>
</comment>
<dbReference type="OrthoDB" id="122795at2759"/>
<gene>
    <name evidence="2" type="ORF">PHYPSEUDO_002384</name>
</gene>
<accession>A0A8T1VU11</accession>
<dbReference type="Proteomes" id="UP000694044">
    <property type="component" value="Unassembled WGS sequence"/>
</dbReference>
<feature type="compositionally biased region" description="Basic and acidic residues" evidence="1">
    <location>
        <begin position="101"/>
        <end position="118"/>
    </location>
</feature>
<evidence type="ECO:0000313" key="2">
    <source>
        <dbReference type="EMBL" id="KAG7384691.1"/>
    </source>
</evidence>
<protein>
    <submittedName>
        <fullName evidence="2">Uncharacterized protein</fullName>
    </submittedName>
</protein>
<evidence type="ECO:0000256" key="1">
    <source>
        <dbReference type="SAM" id="MobiDB-lite"/>
    </source>
</evidence>
<name>A0A8T1VU11_9STRA</name>
<dbReference type="EMBL" id="JAGDFM010000141">
    <property type="protein sequence ID" value="KAG7384691.1"/>
    <property type="molecule type" value="Genomic_DNA"/>
</dbReference>
<proteinExistence type="predicted"/>
<keyword evidence="3" id="KW-1185">Reference proteome</keyword>
<reference evidence="2" key="1">
    <citation type="submission" date="2021-02" db="EMBL/GenBank/DDBJ databases">
        <authorList>
            <person name="Palmer J.M."/>
        </authorList>
    </citation>
    <scope>NUCLEOTIDE SEQUENCE</scope>
    <source>
        <strain evidence="2">SCRP734</strain>
    </source>
</reference>
<feature type="region of interest" description="Disordered" evidence="1">
    <location>
        <begin position="1"/>
        <end position="21"/>
    </location>
</feature>